<dbReference type="InterPro" id="IPR036390">
    <property type="entry name" value="WH_DNA-bd_sf"/>
</dbReference>
<dbReference type="GO" id="GO:0000814">
    <property type="term" value="C:ESCRT II complex"/>
    <property type="evidence" value="ECO:0007669"/>
    <property type="project" value="InterPro"/>
</dbReference>
<dbReference type="SUPFAM" id="SSF46785">
    <property type="entry name" value="Winged helix' DNA-binding domain"/>
    <property type="match status" value="1"/>
</dbReference>
<dbReference type="InterPro" id="IPR016689">
    <property type="entry name" value="ESCRT-2_cplx_Snf8"/>
</dbReference>
<dbReference type="PANTHER" id="PTHR12806">
    <property type="entry name" value="EAP30 SUBUNIT OF ELL COMPLEX"/>
    <property type="match status" value="1"/>
</dbReference>
<dbReference type="InterPro" id="IPR036388">
    <property type="entry name" value="WH-like_DNA-bd_sf"/>
</dbReference>
<reference evidence="2" key="1">
    <citation type="submission" date="2023-03" db="EMBL/GenBank/DDBJ databases">
        <title>Mating type loci evolution in Malassezia.</title>
        <authorList>
            <person name="Coelho M.A."/>
        </authorList>
    </citation>
    <scope>NUCLEOTIDE SEQUENCE</scope>
    <source>
        <strain evidence="2">CBS 7876</strain>
    </source>
</reference>
<evidence type="ECO:0000313" key="3">
    <source>
        <dbReference type="Proteomes" id="UP001214603"/>
    </source>
</evidence>
<dbReference type="EMBL" id="CP119936">
    <property type="protein sequence ID" value="WFD03083.1"/>
    <property type="molecule type" value="Genomic_DNA"/>
</dbReference>
<dbReference type="Proteomes" id="UP001214603">
    <property type="component" value="Chromosome 3"/>
</dbReference>
<dbReference type="Pfam" id="PF04157">
    <property type="entry name" value="EAP30"/>
    <property type="match status" value="1"/>
</dbReference>
<gene>
    <name evidence="2" type="ORF">MOBT1_001772</name>
</gene>
<dbReference type="InterPro" id="IPR040608">
    <property type="entry name" value="Snf8/Vps36"/>
</dbReference>
<protein>
    <submittedName>
        <fullName evidence="2">Uncharacterized protein</fullName>
    </submittedName>
</protein>
<comment type="similarity">
    <text evidence="1">Belongs to the SNF8 family.</text>
</comment>
<dbReference type="PANTHER" id="PTHR12806:SF0">
    <property type="entry name" value="VACUOLAR-SORTING PROTEIN SNF8"/>
    <property type="match status" value="1"/>
</dbReference>
<dbReference type="Gene3D" id="1.10.10.10">
    <property type="entry name" value="Winged helix-like DNA-binding domain superfamily/Winged helix DNA-binding domain"/>
    <property type="match status" value="2"/>
</dbReference>
<dbReference type="GO" id="GO:0043328">
    <property type="term" value="P:protein transport to vacuole involved in ubiquitin-dependent protein catabolic process via the multivesicular body sorting pathway"/>
    <property type="evidence" value="ECO:0007669"/>
    <property type="project" value="TreeGrafter"/>
</dbReference>
<dbReference type="AlphaFoldDB" id="A0AAF0DYU2"/>
<keyword evidence="3" id="KW-1185">Reference proteome</keyword>
<evidence type="ECO:0000313" key="2">
    <source>
        <dbReference type="EMBL" id="WFD03083.1"/>
    </source>
</evidence>
<organism evidence="2 3">
    <name type="scientific">Malassezia obtusa</name>
    <dbReference type="NCBI Taxonomy" id="76774"/>
    <lineage>
        <taxon>Eukaryota</taxon>
        <taxon>Fungi</taxon>
        <taxon>Dikarya</taxon>
        <taxon>Basidiomycota</taxon>
        <taxon>Ustilaginomycotina</taxon>
        <taxon>Malasseziomycetes</taxon>
        <taxon>Malasseziales</taxon>
        <taxon>Malasseziaceae</taxon>
        <taxon>Malassezia</taxon>
    </lineage>
</organism>
<proteinExistence type="inferred from homology"/>
<name>A0AAF0DYU2_9BASI</name>
<accession>A0AAF0DYU2</accession>
<sequence length="174" mass="19474">MRDLIEGIMQLRRSTDDVDCGSEDSLEAHITEEDVKRSIDALRPLGCGYEVFSLHGKTMVRTVPQELSGDAMSILLHLSSDTSQKDGQNLPFMTAQDTQRLSASTMKDWTPARAQQALDDMVMGDGTMWLDVVPADEDAGPELRRRRYYSLTFSEPFLTQRSPDAISSMEALRV</sequence>
<evidence type="ECO:0000256" key="1">
    <source>
        <dbReference type="ARBA" id="ARBA00009834"/>
    </source>
</evidence>